<dbReference type="InterPro" id="IPR007278">
    <property type="entry name" value="DUF397"/>
</dbReference>
<dbReference type="EMBL" id="JBHTJA010000019">
    <property type="protein sequence ID" value="MFD0901282.1"/>
    <property type="molecule type" value="Genomic_DNA"/>
</dbReference>
<organism evidence="3 4">
    <name type="scientific">Actinomadura sediminis</name>
    <dbReference type="NCBI Taxonomy" id="1038904"/>
    <lineage>
        <taxon>Bacteria</taxon>
        <taxon>Bacillati</taxon>
        <taxon>Actinomycetota</taxon>
        <taxon>Actinomycetes</taxon>
        <taxon>Streptosporangiales</taxon>
        <taxon>Thermomonosporaceae</taxon>
        <taxon>Actinomadura</taxon>
    </lineage>
</organism>
<evidence type="ECO:0000313" key="3">
    <source>
        <dbReference type="EMBL" id="MFD0901282.1"/>
    </source>
</evidence>
<evidence type="ECO:0000256" key="1">
    <source>
        <dbReference type="SAM" id="MobiDB-lite"/>
    </source>
</evidence>
<proteinExistence type="predicted"/>
<name>A0ABW3EPV9_9ACTN</name>
<dbReference type="Pfam" id="PF04149">
    <property type="entry name" value="DUF397"/>
    <property type="match status" value="2"/>
</dbReference>
<evidence type="ECO:0000259" key="2">
    <source>
        <dbReference type="Pfam" id="PF04149"/>
    </source>
</evidence>
<sequence>MKDKPILNWRKSSHSGHSGGECVEVADLTPMIDVHWRKTSHSGHSGHSGGDCVEVADLTPVIGIRDSKNPDGPHLALNRTAWRALADAIKTGVHDRS</sequence>
<gene>
    <name evidence="3" type="ORF">ACFQ11_12845</name>
</gene>
<dbReference type="Proteomes" id="UP001596972">
    <property type="component" value="Unassembled WGS sequence"/>
</dbReference>
<dbReference type="RefSeq" id="WP_378298502.1">
    <property type="nucleotide sequence ID" value="NZ_JBHTJA010000019.1"/>
</dbReference>
<comment type="caution">
    <text evidence="3">The sequence shown here is derived from an EMBL/GenBank/DDBJ whole genome shotgun (WGS) entry which is preliminary data.</text>
</comment>
<feature type="domain" description="DUF397" evidence="2">
    <location>
        <begin position="35"/>
        <end position="90"/>
    </location>
</feature>
<feature type="region of interest" description="Disordered" evidence="1">
    <location>
        <begin position="1"/>
        <end position="21"/>
    </location>
</feature>
<keyword evidence="4" id="KW-1185">Reference proteome</keyword>
<accession>A0ABW3EPV9</accession>
<protein>
    <submittedName>
        <fullName evidence="3">DUF397 domain-containing protein</fullName>
    </submittedName>
</protein>
<evidence type="ECO:0000313" key="4">
    <source>
        <dbReference type="Proteomes" id="UP001596972"/>
    </source>
</evidence>
<feature type="domain" description="DUF397" evidence="2">
    <location>
        <begin position="7"/>
        <end position="29"/>
    </location>
</feature>
<reference evidence="4" key="1">
    <citation type="journal article" date="2019" name="Int. J. Syst. Evol. Microbiol.">
        <title>The Global Catalogue of Microorganisms (GCM) 10K type strain sequencing project: providing services to taxonomists for standard genome sequencing and annotation.</title>
        <authorList>
            <consortium name="The Broad Institute Genomics Platform"/>
            <consortium name="The Broad Institute Genome Sequencing Center for Infectious Disease"/>
            <person name="Wu L."/>
            <person name="Ma J."/>
        </authorList>
    </citation>
    <scope>NUCLEOTIDE SEQUENCE [LARGE SCALE GENOMIC DNA]</scope>
    <source>
        <strain evidence="4">JCM 31202</strain>
    </source>
</reference>